<dbReference type="SUPFAM" id="SSF54637">
    <property type="entry name" value="Thioesterase/thiol ester dehydrase-isomerase"/>
    <property type="match status" value="1"/>
</dbReference>
<sequence>MVKQEFPRREANTYTSAAEIRQKTIPVLVEEGRSCLRLSLRRACQKRTESAINNTTVPVWFEAGRHEIFKLFTPDLSFKRWRMVIIRMEVDYVNQLYYGQDVTVYTGIGRIGNTSLTIYEEIHQNGVVCAKGRAVYVNFNFDTGRPEPIPDDIRAKLREHVWQPGE</sequence>
<dbReference type="Gene3D" id="3.10.129.10">
    <property type="entry name" value="Hotdog Thioesterase"/>
    <property type="match status" value="1"/>
</dbReference>
<name>A0ABQ7HHW5_GEOSE</name>
<gene>
    <name evidence="1" type="ORF">GS8_1344</name>
</gene>
<evidence type="ECO:0000313" key="2">
    <source>
        <dbReference type="Proteomes" id="UP000773850"/>
    </source>
</evidence>
<evidence type="ECO:0008006" key="3">
    <source>
        <dbReference type="Google" id="ProtNLM"/>
    </source>
</evidence>
<dbReference type="InterPro" id="IPR029069">
    <property type="entry name" value="HotDog_dom_sf"/>
</dbReference>
<reference evidence="1 2" key="1">
    <citation type="submission" date="2016-03" db="EMBL/GenBank/DDBJ databases">
        <title>Spore heat resistance.</title>
        <authorList>
            <person name="Boekhorst J."/>
            <person name="Berendsen E.M."/>
            <person name="Wells-Bennik M.H."/>
            <person name="Kuipers O.P."/>
        </authorList>
    </citation>
    <scope>NUCLEOTIDE SEQUENCE [LARGE SCALE GENOMIC DNA]</scope>
    <source>
        <strain evidence="1 2">GS8</strain>
    </source>
</reference>
<accession>A0ABQ7HHW5</accession>
<proteinExistence type="predicted"/>
<dbReference type="EMBL" id="LUCS01000018">
    <property type="protein sequence ID" value="KAF6511768.1"/>
    <property type="molecule type" value="Genomic_DNA"/>
</dbReference>
<dbReference type="Pfam" id="PF13279">
    <property type="entry name" value="4HBT_2"/>
    <property type="match status" value="1"/>
</dbReference>
<dbReference type="CDD" id="cd00586">
    <property type="entry name" value="4HBT"/>
    <property type="match status" value="1"/>
</dbReference>
<organism evidence="1 2">
    <name type="scientific">Geobacillus stearothermophilus</name>
    <name type="common">Bacillus stearothermophilus</name>
    <dbReference type="NCBI Taxonomy" id="1422"/>
    <lineage>
        <taxon>Bacteria</taxon>
        <taxon>Bacillati</taxon>
        <taxon>Bacillota</taxon>
        <taxon>Bacilli</taxon>
        <taxon>Bacillales</taxon>
        <taxon>Anoxybacillaceae</taxon>
        <taxon>Geobacillus</taxon>
    </lineage>
</organism>
<comment type="caution">
    <text evidence="1">The sequence shown here is derived from an EMBL/GenBank/DDBJ whole genome shotgun (WGS) entry which is preliminary data.</text>
</comment>
<dbReference type="Proteomes" id="UP000773850">
    <property type="component" value="Unassembled WGS sequence"/>
</dbReference>
<evidence type="ECO:0000313" key="1">
    <source>
        <dbReference type="EMBL" id="KAF6511768.1"/>
    </source>
</evidence>
<keyword evidence="2" id="KW-1185">Reference proteome</keyword>
<protein>
    <recommendedName>
        <fullName evidence="3">Thioesterase domain-containing protein</fullName>
    </recommendedName>
</protein>